<feature type="region of interest" description="Disordered" evidence="3">
    <location>
        <begin position="1"/>
        <end position="21"/>
    </location>
</feature>
<name>A0A8S3TM14_MYTED</name>
<dbReference type="GO" id="GO:0003677">
    <property type="term" value="F:DNA binding"/>
    <property type="evidence" value="ECO:0007669"/>
    <property type="project" value="UniProtKB-KW"/>
</dbReference>
<dbReference type="Gene3D" id="1.10.150.130">
    <property type="match status" value="1"/>
</dbReference>
<comment type="caution">
    <text evidence="5">The sequence shown here is derived from an EMBL/GenBank/DDBJ whole genome shotgun (WGS) entry which is preliminary data.</text>
</comment>
<dbReference type="PANTHER" id="PTHR33050">
    <property type="entry name" value="REVERSE TRANSCRIPTASE DOMAIN-CONTAINING PROTEIN"/>
    <property type="match status" value="1"/>
</dbReference>
<keyword evidence="2" id="KW-0233">DNA recombination</keyword>
<dbReference type="AlphaFoldDB" id="A0A8S3TM14"/>
<dbReference type="Gene3D" id="3.30.70.270">
    <property type="match status" value="1"/>
</dbReference>
<dbReference type="OrthoDB" id="6085254at2759"/>
<evidence type="ECO:0000313" key="6">
    <source>
        <dbReference type="Proteomes" id="UP000683360"/>
    </source>
</evidence>
<dbReference type="InterPro" id="IPR036397">
    <property type="entry name" value="RNaseH_sf"/>
</dbReference>
<feature type="domain" description="Reverse transcriptase" evidence="4">
    <location>
        <begin position="227"/>
        <end position="562"/>
    </location>
</feature>
<dbReference type="GO" id="GO:0006310">
    <property type="term" value="P:DNA recombination"/>
    <property type="evidence" value="ECO:0007669"/>
    <property type="project" value="UniProtKB-KW"/>
</dbReference>
<dbReference type="SUPFAM" id="SSF56672">
    <property type="entry name" value="DNA/RNA polymerases"/>
    <property type="match status" value="1"/>
</dbReference>
<dbReference type="InterPro" id="IPR000477">
    <property type="entry name" value="RT_dom"/>
</dbReference>
<dbReference type="Pfam" id="PF00078">
    <property type="entry name" value="RVT_1"/>
    <property type="match status" value="1"/>
</dbReference>
<feature type="compositionally biased region" description="Polar residues" evidence="3">
    <location>
        <begin position="134"/>
        <end position="155"/>
    </location>
</feature>
<dbReference type="SUPFAM" id="SSF56349">
    <property type="entry name" value="DNA breaking-rejoining enzymes"/>
    <property type="match status" value="1"/>
</dbReference>
<dbReference type="Gene3D" id="3.30.420.10">
    <property type="entry name" value="Ribonuclease H-like superfamily/Ribonuclease H"/>
    <property type="match status" value="1"/>
</dbReference>
<gene>
    <name evidence="5" type="ORF">MEDL_45331</name>
</gene>
<feature type="region of interest" description="Disordered" evidence="3">
    <location>
        <begin position="386"/>
        <end position="434"/>
    </location>
</feature>
<dbReference type="InterPro" id="IPR043502">
    <property type="entry name" value="DNA/RNA_pol_sf"/>
</dbReference>
<evidence type="ECO:0000256" key="1">
    <source>
        <dbReference type="ARBA" id="ARBA00023125"/>
    </source>
</evidence>
<feature type="compositionally biased region" description="Acidic residues" evidence="3">
    <location>
        <begin position="164"/>
        <end position="181"/>
    </location>
</feature>
<dbReference type="CDD" id="cd09275">
    <property type="entry name" value="RNase_HI_RT_DIRS1"/>
    <property type="match status" value="1"/>
</dbReference>
<dbReference type="InterPro" id="IPR013762">
    <property type="entry name" value="Integrase-like_cat_sf"/>
</dbReference>
<dbReference type="GO" id="GO:0015074">
    <property type="term" value="P:DNA integration"/>
    <property type="evidence" value="ECO:0007669"/>
    <property type="project" value="InterPro"/>
</dbReference>
<feature type="compositionally biased region" description="Polar residues" evidence="3">
    <location>
        <begin position="386"/>
        <end position="398"/>
    </location>
</feature>
<sequence length="1233" mass="140808">MAEHSSIDSVSELSGTAKTSSKSDNIFSIMNDHRQLISPGYDNNISGFQASIENINVGGGAISNAPATHTPEVVIPDIYNMLLQNQLYIQTLMKNQNSKTDPIQSSTKVNPRQSATMAGPRKVVKNKPKKDDYQSQLDSLFDNDMNNNQTKNISAPSELYSDISSDESYDSDDEACSENEVDVEKAENENVLESMKDFISSDEKTGPKINPGLASYMNQGLRTRVNEEKYKDLTKKYDKPANVSSLKVPRVNIGIWKQMSLRNKDVDIKLQRLQNLLSKTACPLMYMMDMFVEKSSKKEGMSREELQAYAVTCRDTYQLFQACYSEITFRRRSFIKDDIQPQYKGLCDDTTPVTDMLFGDDIKEKIKELDAEHSVCKKVGKDHNYTYDNPKNSYQSSNRGRSHHGHGGRGFPHKFGKRKRQIDGGKPIKRTRKYDDDGFLDRSKTFNKKKNKDKNINEKDRKYLRFYWNEVLYEYTCLPNGLTTAPRIFTKILKVVFSKLRSKGHCNTPYIDDSLLVSKTFSGCQSNIIDTVQLLDHLGFTIHPDKSVLQPTQIIVFLGFVINSITMCIRVTTEKADNIIKLCSRLILKKEITIREFAQVIGKLVATEPGVQYAPLYIKSLEITKDLLLKQNYGNFDAKMTLSDGNISDLNWWVNNINSSFKPMTLTDPQFILNTDSSNTGWGAVVQDTLFKTKGFWSNEEQKNHINFLELKAAYLALIWFCSSRNNVHVKVYLDNMVAVNYINKMGGRIVKLNNLTKELWIWCIQRKIWVTACHLPGVANIEADRLSRSINVDIEWKLHDDVFNIIDCLFGPHDVDLFASKFNHQLPRYFSYLPDKYAEAVDAFSSDWEDIAKGGPGSSRHDISGTIVEHSEWFPQILHRIVAQSFIINNRKNLLYQPQTPTKEHHLVKLRLAVFQDIGKSCKIMDYQRNLPKSSLHLGNQLLDNNIGHISKRWLLFCSEREINSFKATELNVLEFLTSLYKIGLGYSAINTARSMLSSFMSVNQEKTVGQWPLVKRFLKGIFNLKPSLPRYQRTWDVEVVLKYLKTLSPVYMLSLRVLTYKLVTLLLLLTDSNIYIDVRSLLKCSKPGRHLQPIELPAFIEDKSLCIVTVLKEYLARTSCFRKTQKLILSCIKPYSHVSKDTLGRWVKIVLQSAGVDITIYKPHSTRSASTSAALRCATSIDTILKAAGWSNESTFRKFYDKPVSKQNYNDNYSVKVLRSHILSNADKSHV</sequence>
<dbReference type="InterPro" id="IPR043128">
    <property type="entry name" value="Rev_trsase/Diguanyl_cyclase"/>
</dbReference>
<keyword evidence="6" id="KW-1185">Reference proteome</keyword>
<feature type="region of interest" description="Disordered" evidence="3">
    <location>
        <begin position="98"/>
        <end position="185"/>
    </location>
</feature>
<feature type="compositionally biased region" description="Basic residues" evidence="3">
    <location>
        <begin position="400"/>
        <end position="420"/>
    </location>
</feature>
<proteinExistence type="predicted"/>
<dbReference type="PANTHER" id="PTHR33050:SF7">
    <property type="entry name" value="RIBONUCLEASE H"/>
    <property type="match status" value="1"/>
</dbReference>
<evidence type="ECO:0000259" key="4">
    <source>
        <dbReference type="PROSITE" id="PS50878"/>
    </source>
</evidence>
<feature type="compositionally biased region" description="Polar residues" evidence="3">
    <location>
        <begin position="7"/>
        <end position="21"/>
    </location>
</feature>
<evidence type="ECO:0000313" key="5">
    <source>
        <dbReference type="EMBL" id="CAG2232558.1"/>
    </source>
</evidence>
<dbReference type="InterPro" id="IPR011010">
    <property type="entry name" value="DNA_brk_join_enz"/>
</dbReference>
<organism evidence="5 6">
    <name type="scientific">Mytilus edulis</name>
    <name type="common">Blue mussel</name>
    <dbReference type="NCBI Taxonomy" id="6550"/>
    <lineage>
        <taxon>Eukaryota</taxon>
        <taxon>Metazoa</taxon>
        <taxon>Spiralia</taxon>
        <taxon>Lophotrochozoa</taxon>
        <taxon>Mollusca</taxon>
        <taxon>Bivalvia</taxon>
        <taxon>Autobranchia</taxon>
        <taxon>Pteriomorphia</taxon>
        <taxon>Mytilida</taxon>
        <taxon>Mytiloidea</taxon>
        <taxon>Mytilidae</taxon>
        <taxon>Mytilinae</taxon>
        <taxon>Mytilus</taxon>
    </lineage>
</organism>
<dbReference type="Gene3D" id="1.10.443.10">
    <property type="entry name" value="Intergrase catalytic core"/>
    <property type="match status" value="1"/>
</dbReference>
<feature type="compositionally biased region" description="Polar residues" evidence="3">
    <location>
        <begin position="98"/>
        <end position="116"/>
    </location>
</feature>
<reference evidence="5" key="1">
    <citation type="submission" date="2021-03" db="EMBL/GenBank/DDBJ databases">
        <authorList>
            <person name="Bekaert M."/>
        </authorList>
    </citation>
    <scope>NUCLEOTIDE SEQUENCE</scope>
</reference>
<dbReference type="PROSITE" id="PS50878">
    <property type="entry name" value="RT_POL"/>
    <property type="match status" value="1"/>
</dbReference>
<dbReference type="Proteomes" id="UP000683360">
    <property type="component" value="Unassembled WGS sequence"/>
</dbReference>
<evidence type="ECO:0000256" key="2">
    <source>
        <dbReference type="ARBA" id="ARBA00023172"/>
    </source>
</evidence>
<dbReference type="EMBL" id="CAJPWZ010002187">
    <property type="protein sequence ID" value="CAG2232558.1"/>
    <property type="molecule type" value="Genomic_DNA"/>
</dbReference>
<evidence type="ECO:0000256" key="3">
    <source>
        <dbReference type="SAM" id="MobiDB-lite"/>
    </source>
</evidence>
<keyword evidence="1" id="KW-0238">DNA-binding</keyword>
<protein>
    <recommendedName>
        <fullName evidence="4">Reverse transcriptase domain-containing protein</fullName>
    </recommendedName>
</protein>
<dbReference type="InterPro" id="IPR052055">
    <property type="entry name" value="Hepadnavirus_pol/RT"/>
</dbReference>
<accession>A0A8S3TM14</accession>
<dbReference type="InterPro" id="IPR010998">
    <property type="entry name" value="Integrase_recombinase_N"/>
</dbReference>